<evidence type="ECO:0000313" key="2">
    <source>
        <dbReference type="EMBL" id="KAA1078837.1"/>
    </source>
</evidence>
<comment type="caution">
    <text evidence="2">The sequence shown here is derived from an EMBL/GenBank/DDBJ whole genome shotgun (WGS) entry which is preliminary data.</text>
</comment>
<accession>A0A5B0MPB6</accession>
<dbReference type="CDD" id="cd00084">
    <property type="entry name" value="HMG-box_SF"/>
    <property type="match status" value="1"/>
</dbReference>
<feature type="compositionally biased region" description="Low complexity" evidence="1">
    <location>
        <begin position="94"/>
        <end position="118"/>
    </location>
</feature>
<name>A0A5B0MPB6_PUCGR</name>
<dbReference type="AlphaFoldDB" id="A0A5B0MPB6"/>
<feature type="compositionally biased region" description="Polar residues" evidence="1">
    <location>
        <begin position="505"/>
        <end position="514"/>
    </location>
</feature>
<organism evidence="2 3">
    <name type="scientific">Puccinia graminis f. sp. tritici</name>
    <dbReference type="NCBI Taxonomy" id="56615"/>
    <lineage>
        <taxon>Eukaryota</taxon>
        <taxon>Fungi</taxon>
        <taxon>Dikarya</taxon>
        <taxon>Basidiomycota</taxon>
        <taxon>Pucciniomycotina</taxon>
        <taxon>Pucciniomycetes</taxon>
        <taxon>Pucciniales</taxon>
        <taxon>Pucciniaceae</taxon>
        <taxon>Puccinia</taxon>
    </lineage>
</organism>
<feature type="region of interest" description="Disordered" evidence="1">
    <location>
        <begin position="24"/>
        <end position="127"/>
    </location>
</feature>
<gene>
    <name evidence="2" type="ORF">PGTUg99_005968</name>
</gene>
<proteinExistence type="predicted"/>
<dbReference type="EMBL" id="VDEP01000446">
    <property type="protein sequence ID" value="KAA1078837.1"/>
    <property type="molecule type" value="Genomic_DNA"/>
</dbReference>
<evidence type="ECO:0000313" key="3">
    <source>
        <dbReference type="Proteomes" id="UP000325313"/>
    </source>
</evidence>
<feature type="compositionally biased region" description="Acidic residues" evidence="1">
    <location>
        <begin position="515"/>
        <end position="528"/>
    </location>
</feature>
<protein>
    <submittedName>
        <fullName evidence="2">Uncharacterized protein</fullName>
    </submittedName>
</protein>
<feature type="compositionally biased region" description="Polar residues" evidence="1">
    <location>
        <begin position="24"/>
        <end position="57"/>
    </location>
</feature>
<dbReference type="Proteomes" id="UP000325313">
    <property type="component" value="Unassembled WGS sequence"/>
</dbReference>
<reference evidence="2 3" key="1">
    <citation type="submission" date="2019-05" db="EMBL/GenBank/DDBJ databases">
        <title>Emergence of the Ug99 lineage of the wheat stem rust pathogen through somatic hybridization.</title>
        <authorList>
            <person name="Li F."/>
            <person name="Upadhyaya N.M."/>
            <person name="Sperschneider J."/>
            <person name="Matny O."/>
            <person name="Nguyen-Phuc H."/>
            <person name="Mago R."/>
            <person name="Raley C."/>
            <person name="Miller M.E."/>
            <person name="Silverstein K.A.T."/>
            <person name="Henningsen E."/>
            <person name="Hirsch C.D."/>
            <person name="Visser B."/>
            <person name="Pretorius Z.A."/>
            <person name="Steffenson B.J."/>
            <person name="Schwessinger B."/>
            <person name="Dodds P.N."/>
            <person name="Figueroa M."/>
        </authorList>
    </citation>
    <scope>NUCLEOTIDE SEQUENCE [LARGE SCALE GENOMIC DNA]</scope>
    <source>
        <strain evidence="2 3">Ug99</strain>
    </source>
</reference>
<feature type="region of interest" description="Disordered" evidence="1">
    <location>
        <begin position="485"/>
        <end position="528"/>
    </location>
</feature>
<evidence type="ECO:0000256" key="1">
    <source>
        <dbReference type="SAM" id="MobiDB-lite"/>
    </source>
</evidence>
<sequence>MDQTNPASQATTLFLDPLISSTATSGLNQTLPATNPTRICSARSTQATLASSNGTSKTRNRKRKPSSNQPDDRTTSTAKKQHVNRNTQALQPAPATQVSQPTPSTQASQTVSQAQTQARPIPTPPIHMIQDLRDKSVTDLRGLELEFCKGRRLTQDIKDQLREITLDYQKKVHILAIQHEMHSELLFKWLGAYNQSKGPNRFNQFCSYGPEARQVFDSKELPPGERMQVVAEIWRSMDEEARLKYDDWEFVNSLRVKMGLKPLKDGLPDDDDEDHNSVDDVEDSNSQITTAVTMKYCKKWAGVAVKQMNHMNAVHQVEGFFVLVSTDVQGTVFELGGSPLGESYIKLLQAKNDPFKQFRVWAAGLAAQARLTGLPVGPPKPMKKKRDAEGPWDLVDCHKNRTSMTDQLRDRLKTVTRGERSNGWPGTDTLETLTSLGVRCIIKPEATQLRIEDLCKPTKTMKAIPVLRVLEALHKGWFILEREEEVGTSNHSNSDQNRELVHQDSIGTHRQSSPGDDESDDDEEDFYT</sequence>